<reference evidence="2 3" key="1">
    <citation type="submission" date="2020-11" db="EMBL/GenBank/DDBJ databases">
        <title>Corynebacterium sp. ZJ-599.</title>
        <authorList>
            <person name="Zhou J."/>
        </authorList>
    </citation>
    <scope>NUCLEOTIDE SEQUENCE [LARGE SCALE GENOMIC DNA]</scope>
    <source>
        <strain evidence="2 3">ZJ-599</strain>
    </source>
</reference>
<evidence type="ECO:0000313" key="2">
    <source>
        <dbReference type="EMBL" id="QPK80359.1"/>
    </source>
</evidence>
<dbReference type="AlphaFoldDB" id="A0A7T0KI53"/>
<dbReference type="EMBL" id="CP064954">
    <property type="protein sequence ID" value="QPK80359.1"/>
    <property type="molecule type" value="Genomic_DNA"/>
</dbReference>
<feature type="transmembrane region" description="Helical" evidence="1">
    <location>
        <begin position="71"/>
        <end position="97"/>
    </location>
</feature>
<evidence type="ECO:0008006" key="4">
    <source>
        <dbReference type="Google" id="ProtNLM"/>
    </source>
</evidence>
<protein>
    <recommendedName>
        <fullName evidence="4">DUF2567 domain-containing protein</fullName>
    </recommendedName>
</protein>
<name>A0A7T0KI53_9CORY</name>
<keyword evidence="1" id="KW-1133">Transmembrane helix</keyword>
<evidence type="ECO:0000256" key="1">
    <source>
        <dbReference type="SAM" id="Phobius"/>
    </source>
</evidence>
<dbReference type="Proteomes" id="UP000594681">
    <property type="component" value="Chromosome"/>
</dbReference>
<accession>A0A7T0KI53</accession>
<sequence>MAYSAAGALWGLWRPAVSGQAVGDGHVSVDTVADVQFASLGSFALITTLLGLVLGSLAYVRAGDQRGIGMLLWVGVVALAGAAAFFVCGGATATSVAPDSVQPGQTVSWVPAMSPGVAWVCSSFGAMLAYWSAAFVSADSDWEAQGQGPSTRQETLSV</sequence>
<evidence type="ECO:0000313" key="3">
    <source>
        <dbReference type="Proteomes" id="UP000594681"/>
    </source>
</evidence>
<feature type="transmembrane region" description="Helical" evidence="1">
    <location>
        <begin position="37"/>
        <end position="59"/>
    </location>
</feature>
<organism evidence="2 3">
    <name type="scientific">Corynebacterium lizhenjunii</name>
    <dbReference type="NCBI Taxonomy" id="2709394"/>
    <lineage>
        <taxon>Bacteria</taxon>
        <taxon>Bacillati</taxon>
        <taxon>Actinomycetota</taxon>
        <taxon>Actinomycetes</taxon>
        <taxon>Mycobacteriales</taxon>
        <taxon>Corynebacteriaceae</taxon>
        <taxon>Corynebacterium</taxon>
    </lineage>
</organism>
<gene>
    <name evidence="2" type="ORF">G7Y31_07830</name>
</gene>
<proteinExistence type="predicted"/>
<keyword evidence="1" id="KW-0812">Transmembrane</keyword>
<keyword evidence="1" id="KW-0472">Membrane</keyword>
<feature type="transmembrane region" description="Helical" evidence="1">
    <location>
        <begin position="117"/>
        <end position="136"/>
    </location>
</feature>
<keyword evidence="3" id="KW-1185">Reference proteome</keyword>
<dbReference type="KEGG" id="cliz:G7Y31_07830"/>